<dbReference type="PANTHER" id="PTHR21660">
    <property type="entry name" value="THIOESTERASE SUPERFAMILY MEMBER-RELATED"/>
    <property type="match status" value="1"/>
</dbReference>
<gene>
    <name evidence="4" type="ORF">EV210_12127</name>
</gene>
<dbReference type="InterPro" id="IPR029069">
    <property type="entry name" value="HotDog_dom_sf"/>
</dbReference>
<evidence type="ECO:0000313" key="5">
    <source>
        <dbReference type="Proteomes" id="UP000295063"/>
    </source>
</evidence>
<evidence type="ECO:0000256" key="1">
    <source>
        <dbReference type="ARBA" id="ARBA00008324"/>
    </source>
</evidence>
<dbReference type="NCBIfam" id="TIGR00369">
    <property type="entry name" value="unchar_dom_1"/>
    <property type="match status" value="1"/>
</dbReference>
<dbReference type="Proteomes" id="UP000295063">
    <property type="component" value="Unassembled WGS sequence"/>
</dbReference>
<comment type="similarity">
    <text evidence="1">Belongs to the thioesterase PaaI family.</text>
</comment>
<dbReference type="AlphaFoldDB" id="A0A4R1PRJ6"/>
<organism evidence="4 5">
    <name type="scientific">Anaerospora hongkongensis</name>
    <dbReference type="NCBI Taxonomy" id="244830"/>
    <lineage>
        <taxon>Bacteria</taxon>
        <taxon>Bacillati</taxon>
        <taxon>Bacillota</taxon>
        <taxon>Negativicutes</taxon>
        <taxon>Selenomonadales</taxon>
        <taxon>Sporomusaceae</taxon>
        <taxon>Anaerospora</taxon>
    </lineage>
</organism>
<sequence>MNDSVKWLQQHLIQIYDRNPYVKLLDMQIVSIAEGHVKMDMPVAADKHANLYGAAHGGSLASLADTVMGVACASCGKRVVTIEMNINYLKGVAAGSTVLAEGKVIHNGRQTIVVEADLFDGQGNLAAKSRGTFCVIGRFEHE</sequence>
<dbReference type="RefSeq" id="WP_132083386.1">
    <property type="nucleotide sequence ID" value="NZ_SLUI01000021.1"/>
</dbReference>
<name>A0A4R1PRJ6_9FIRM</name>
<dbReference type="Pfam" id="PF03061">
    <property type="entry name" value="4HBT"/>
    <property type="match status" value="1"/>
</dbReference>
<evidence type="ECO:0000313" key="4">
    <source>
        <dbReference type="EMBL" id="TCL32461.1"/>
    </source>
</evidence>
<keyword evidence="2" id="KW-0378">Hydrolase</keyword>
<feature type="domain" description="Thioesterase" evidence="3">
    <location>
        <begin position="52"/>
        <end position="126"/>
    </location>
</feature>
<comment type="caution">
    <text evidence="4">The sequence shown here is derived from an EMBL/GenBank/DDBJ whole genome shotgun (WGS) entry which is preliminary data.</text>
</comment>
<dbReference type="InterPro" id="IPR006683">
    <property type="entry name" value="Thioestr_dom"/>
</dbReference>
<evidence type="ECO:0000256" key="2">
    <source>
        <dbReference type="ARBA" id="ARBA00022801"/>
    </source>
</evidence>
<evidence type="ECO:0000259" key="3">
    <source>
        <dbReference type="Pfam" id="PF03061"/>
    </source>
</evidence>
<dbReference type="EMBL" id="SLUI01000021">
    <property type="protein sequence ID" value="TCL32461.1"/>
    <property type="molecule type" value="Genomic_DNA"/>
</dbReference>
<proteinExistence type="inferred from homology"/>
<dbReference type="InterPro" id="IPR039298">
    <property type="entry name" value="ACOT13"/>
</dbReference>
<accession>A0A4R1PRJ6</accession>
<keyword evidence="5" id="KW-1185">Reference proteome</keyword>
<dbReference type="PANTHER" id="PTHR21660:SF1">
    <property type="entry name" value="ACYL-COENZYME A THIOESTERASE 13"/>
    <property type="match status" value="1"/>
</dbReference>
<dbReference type="Gene3D" id="3.10.129.10">
    <property type="entry name" value="Hotdog Thioesterase"/>
    <property type="match status" value="1"/>
</dbReference>
<dbReference type="GO" id="GO:0047617">
    <property type="term" value="F:fatty acyl-CoA hydrolase activity"/>
    <property type="evidence" value="ECO:0007669"/>
    <property type="project" value="InterPro"/>
</dbReference>
<dbReference type="OrthoDB" id="328435at2"/>
<dbReference type="InterPro" id="IPR003736">
    <property type="entry name" value="PAAI_dom"/>
</dbReference>
<protein>
    <submittedName>
        <fullName evidence="4">Acyl-CoA thioesterase</fullName>
    </submittedName>
</protein>
<dbReference type="SUPFAM" id="SSF54637">
    <property type="entry name" value="Thioesterase/thiol ester dehydrase-isomerase"/>
    <property type="match status" value="1"/>
</dbReference>
<dbReference type="CDD" id="cd03443">
    <property type="entry name" value="PaaI_thioesterase"/>
    <property type="match status" value="1"/>
</dbReference>
<reference evidence="4 5" key="1">
    <citation type="submission" date="2019-03" db="EMBL/GenBank/DDBJ databases">
        <title>Genomic Encyclopedia of Type Strains, Phase IV (KMG-IV): sequencing the most valuable type-strain genomes for metagenomic binning, comparative biology and taxonomic classification.</title>
        <authorList>
            <person name="Goeker M."/>
        </authorList>
    </citation>
    <scope>NUCLEOTIDE SEQUENCE [LARGE SCALE GENOMIC DNA]</scope>
    <source>
        <strain evidence="4 5">DSM 15969</strain>
    </source>
</reference>